<keyword evidence="1" id="KW-0479">Metal-binding</keyword>
<name>A0ABR4ZF76_9NOCA</name>
<keyword evidence="1" id="KW-0349">Heme</keyword>
<evidence type="ECO:0000313" key="2">
    <source>
        <dbReference type="EMBL" id="KIA63970.1"/>
    </source>
</evidence>
<dbReference type="Proteomes" id="UP000031364">
    <property type="component" value="Unassembled WGS sequence"/>
</dbReference>
<dbReference type="SUPFAM" id="SSF48264">
    <property type="entry name" value="Cytochrome P450"/>
    <property type="match status" value="2"/>
</dbReference>
<dbReference type="InterPro" id="IPR017972">
    <property type="entry name" value="Cyt_P450_CS"/>
</dbReference>
<dbReference type="EMBL" id="JNFP01000017">
    <property type="protein sequence ID" value="KIA63970.1"/>
    <property type="molecule type" value="Genomic_DNA"/>
</dbReference>
<proteinExistence type="inferred from homology"/>
<dbReference type="InterPro" id="IPR001128">
    <property type="entry name" value="Cyt_P450"/>
</dbReference>
<evidence type="ECO:0000313" key="3">
    <source>
        <dbReference type="Proteomes" id="UP000031364"/>
    </source>
</evidence>
<organism evidence="2 3">
    <name type="scientific">Nocardia vulneris</name>
    <dbReference type="NCBI Taxonomy" id="1141657"/>
    <lineage>
        <taxon>Bacteria</taxon>
        <taxon>Bacillati</taxon>
        <taxon>Actinomycetota</taxon>
        <taxon>Actinomycetes</taxon>
        <taxon>Mycobacteriales</taxon>
        <taxon>Nocardiaceae</taxon>
        <taxon>Nocardia</taxon>
    </lineage>
</organism>
<sequence>MVVPSEIGGRRAVADRDWPSALIARARRRGGIMRVRVPMPGRAWLVADGTLVDQVLRTGAGDFDKGGPIYRIIRKATGDEGLFAVDDPRIWRRPSFPLIFRHVAVDTTLGGRQLRPGDQLFLALGPGGHPFGVGKRKCVGEPLARLTGILAVAVLVQRFPHWRRVHPHSSRVRYATTGPPRDSGIYFSE</sequence>
<reference evidence="2 3" key="1">
    <citation type="journal article" date="2014" name="Int. J. Syst. Evol. Microbiol.">
        <title>Nocardia vulneris sp. nov., isolated from wounds of human patients in North America.</title>
        <authorList>
            <person name="Lasker B.A."/>
            <person name="Bell M."/>
            <person name="Klenk H.P."/>
            <person name="Sproer C."/>
            <person name="Schumann C."/>
            <person name="Schumann P."/>
            <person name="Brown J.M."/>
        </authorList>
    </citation>
    <scope>NUCLEOTIDE SEQUENCE [LARGE SCALE GENOMIC DNA]</scope>
    <source>
        <strain evidence="2 3">W9851</strain>
    </source>
</reference>
<keyword evidence="1" id="KW-0408">Iron</keyword>
<evidence type="ECO:0000256" key="1">
    <source>
        <dbReference type="RuleBase" id="RU000461"/>
    </source>
</evidence>
<gene>
    <name evidence="2" type="ORF">FG87_16465</name>
</gene>
<comment type="caution">
    <text evidence="2">The sequence shown here is derived from an EMBL/GenBank/DDBJ whole genome shotgun (WGS) entry which is preliminary data.</text>
</comment>
<keyword evidence="1" id="KW-0560">Oxidoreductase</keyword>
<evidence type="ECO:0008006" key="4">
    <source>
        <dbReference type="Google" id="ProtNLM"/>
    </source>
</evidence>
<dbReference type="PROSITE" id="PS00086">
    <property type="entry name" value="CYTOCHROME_P450"/>
    <property type="match status" value="1"/>
</dbReference>
<accession>A0ABR4ZF76</accession>
<dbReference type="RefSeq" id="WP_043670980.1">
    <property type="nucleotide sequence ID" value="NZ_BDCI01000017.1"/>
</dbReference>
<keyword evidence="3" id="KW-1185">Reference proteome</keyword>
<dbReference type="Gene3D" id="1.10.630.10">
    <property type="entry name" value="Cytochrome P450"/>
    <property type="match status" value="2"/>
</dbReference>
<dbReference type="InterPro" id="IPR036396">
    <property type="entry name" value="Cyt_P450_sf"/>
</dbReference>
<keyword evidence="1" id="KW-0503">Monooxygenase</keyword>
<dbReference type="Pfam" id="PF00067">
    <property type="entry name" value="p450"/>
    <property type="match status" value="1"/>
</dbReference>
<protein>
    <recommendedName>
        <fullName evidence="4">Cytochrome P450</fullName>
    </recommendedName>
</protein>
<comment type="similarity">
    <text evidence="1">Belongs to the cytochrome P450 family.</text>
</comment>